<evidence type="ECO:0000313" key="3">
    <source>
        <dbReference type="Proteomes" id="UP000010556"/>
    </source>
</evidence>
<keyword evidence="3" id="KW-1185">Reference proteome</keyword>
<protein>
    <submittedName>
        <fullName evidence="2">Uncharacterized protein</fullName>
    </submittedName>
</protein>
<organism evidence="2 3">
    <name type="scientific">Myotis davidii</name>
    <name type="common">David's myotis</name>
    <dbReference type="NCBI Taxonomy" id="225400"/>
    <lineage>
        <taxon>Eukaryota</taxon>
        <taxon>Metazoa</taxon>
        <taxon>Chordata</taxon>
        <taxon>Craniata</taxon>
        <taxon>Vertebrata</taxon>
        <taxon>Euteleostomi</taxon>
        <taxon>Mammalia</taxon>
        <taxon>Eutheria</taxon>
        <taxon>Laurasiatheria</taxon>
        <taxon>Chiroptera</taxon>
        <taxon>Yangochiroptera</taxon>
        <taxon>Vespertilionidae</taxon>
        <taxon>Myotis</taxon>
    </lineage>
</organism>
<dbReference type="EMBL" id="KB104222">
    <property type="protein sequence ID" value="ELK33471.1"/>
    <property type="molecule type" value="Genomic_DNA"/>
</dbReference>
<feature type="compositionally biased region" description="Basic and acidic residues" evidence="1">
    <location>
        <begin position="84"/>
        <end position="97"/>
    </location>
</feature>
<sequence>MSKINHSPASHFIPYTSESSGGQDVSKYCPLVAPEDAASTNCSPSPENTSSSEGLCCRFTGGGMLLPTSPDQTPAQPLNWEEEVERKGEGEKERNINDERESWIGDLLHAPHCGPRPQLGMCPDQELSHDLLVHRSTLNY</sequence>
<accession>L5M551</accession>
<evidence type="ECO:0000256" key="1">
    <source>
        <dbReference type="SAM" id="MobiDB-lite"/>
    </source>
</evidence>
<dbReference type="Proteomes" id="UP000010556">
    <property type="component" value="Unassembled WGS sequence"/>
</dbReference>
<feature type="region of interest" description="Disordered" evidence="1">
    <location>
        <begin position="66"/>
        <end position="97"/>
    </location>
</feature>
<feature type="region of interest" description="Disordered" evidence="1">
    <location>
        <begin position="1"/>
        <end position="27"/>
    </location>
</feature>
<proteinExistence type="predicted"/>
<reference evidence="3" key="1">
    <citation type="journal article" date="2013" name="Science">
        <title>Comparative analysis of bat genomes provides insight into the evolution of flight and immunity.</title>
        <authorList>
            <person name="Zhang G."/>
            <person name="Cowled C."/>
            <person name="Shi Z."/>
            <person name="Huang Z."/>
            <person name="Bishop-Lilly K.A."/>
            <person name="Fang X."/>
            <person name="Wynne J.W."/>
            <person name="Xiong Z."/>
            <person name="Baker M.L."/>
            <person name="Zhao W."/>
            <person name="Tachedjian M."/>
            <person name="Zhu Y."/>
            <person name="Zhou P."/>
            <person name="Jiang X."/>
            <person name="Ng J."/>
            <person name="Yang L."/>
            <person name="Wu L."/>
            <person name="Xiao J."/>
            <person name="Feng Y."/>
            <person name="Chen Y."/>
            <person name="Sun X."/>
            <person name="Zhang Y."/>
            <person name="Marsh G.A."/>
            <person name="Crameri G."/>
            <person name="Broder C.C."/>
            <person name="Frey K.G."/>
            <person name="Wang L.F."/>
            <person name="Wang J."/>
        </authorList>
    </citation>
    <scope>NUCLEOTIDE SEQUENCE [LARGE SCALE GENOMIC DNA]</scope>
</reference>
<gene>
    <name evidence="2" type="ORF">MDA_GLEAN10012048</name>
</gene>
<evidence type="ECO:0000313" key="2">
    <source>
        <dbReference type="EMBL" id="ELK33471.1"/>
    </source>
</evidence>
<dbReference type="AlphaFoldDB" id="L5M551"/>
<name>L5M551_MYODS</name>